<sequence length="117" mass="13416">MKMYGVFGVCFGIFAVLLFWHISVIDTKVQNRLLQNHLANQNKAIKEQALQKEEIESYNAQSKHIEQEFLSAYYTSHNPQQTKEYESYGDAADSTTAALKQLQEVEYALQVFYASSP</sequence>
<proteinExistence type="predicted"/>
<evidence type="ECO:0000313" key="2">
    <source>
        <dbReference type="EMBL" id="TLD99891.1"/>
    </source>
</evidence>
<dbReference type="STRING" id="425400.LS65_10170"/>
<protein>
    <submittedName>
        <fullName evidence="2">Uncharacterized protein</fullName>
    </submittedName>
</protein>
<feature type="transmembrane region" description="Helical" evidence="1">
    <location>
        <begin position="6"/>
        <end position="25"/>
    </location>
</feature>
<evidence type="ECO:0000256" key="1">
    <source>
        <dbReference type="SAM" id="Phobius"/>
    </source>
</evidence>
<keyword evidence="1" id="KW-0812">Transmembrane</keyword>
<name>A0A4U8THZ8_9HELI</name>
<dbReference type="AlphaFoldDB" id="A0A4U8THZ8"/>
<dbReference type="EMBL" id="JRMQ02000016">
    <property type="protein sequence ID" value="TLD99891.1"/>
    <property type="molecule type" value="Genomic_DNA"/>
</dbReference>
<dbReference type="RefSeq" id="WP_034363839.1">
    <property type="nucleotide sequence ID" value="NZ_CAJUDB010000013.1"/>
</dbReference>
<reference evidence="2 3" key="1">
    <citation type="journal article" date="2014" name="Genome Announc.">
        <title>Draft genome sequences of eight enterohepatic helicobacter species isolated from both laboratory and wild rodents.</title>
        <authorList>
            <person name="Sheh A."/>
            <person name="Shen Z."/>
            <person name="Fox J.G."/>
        </authorList>
    </citation>
    <scope>NUCLEOTIDE SEQUENCE [LARGE SCALE GENOMIC DNA]</scope>
    <source>
        <strain evidence="2 3">MIT 01-6451</strain>
    </source>
</reference>
<evidence type="ECO:0000313" key="3">
    <source>
        <dbReference type="Proteomes" id="UP000029707"/>
    </source>
</evidence>
<keyword evidence="1" id="KW-0472">Membrane</keyword>
<keyword evidence="3" id="KW-1185">Reference proteome</keyword>
<comment type="caution">
    <text evidence="2">The sequence shown here is derived from an EMBL/GenBank/DDBJ whole genome shotgun (WGS) entry which is preliminary data.</text>
</comment>
<dbReference type="Proteomes" id="UP000029707">
    <property type="component" value="Unassembled WGS sequence"/>
</dbReference>
<accession>A0A4U8THZ8</accession>
<keyword evidence="1" id="KW-1133">Transmembrane helix</keyword>
<gene>
    <name evidence="2" type="ORF">LS65_008930</name>
</gene>
<organism evidence="2 3">
    <name type="scientific">Helicobacter japonicus</name>
    <dbReference type="NCBI Taxonomy" id="425400"/>
    <lineage>
        <taxon>Bacteria</taxon>
        <taxon>Pseudomonadati</taxon>
        <taxon>Campylobacterota</taxon>
        <taxon>Epsilonproteobacteria</taxon>
        <taxon>Campylobacterales</taxon>
        <taxon>Helicobacteraceae</taxon>
        <taxon>Helicobacter</taxon>
    </lineage>
</organism>
<dbReference type="OrthoDB" id="9892417at2"/>